<organism evidence="2 3">
    <name type="scientific">Photobacterium galatheae</name>
    <dbReference type="NCBI Taxonomy" id="1654360"/>
    <lineage>
        <taxon>Bacteria</taxon>
        <taxon>Pseudomonadati</taxon>
        <taxon>Pseudomonadota</taxon>
        <taxon>Gammaproteobacteria</taxon>
        <taxon>Vibrionales</taxon>
        <taxon>Vibrionaceae</taxon>
        <taxon>Photobacterium</taxon>
    </lineage>
</organism>
<feature type="transmembrane region" description="Helical" evidence="1">
    <location>
        <begin position="102"/>
        <end position="120"/>
    </location>
</feature>
<gene>
    <name evidence="2" type="ORF">EA58_02650</name>
</gene>
<keyword evidence="1" id="KW-1133">Transmembrane helix</keyword>
<keyword evidence="1" id="KW-0812">Transmembrane</keyword>
<dbReference type="RefSeq" id="WP_036748882.1">
    <property type="nucleotide sequence ID" value="NZ_JAGSGC010000002.1"/>
</dbReference>
<evidence type="ECO:0000313" key="3">
    <source>
        <dbReference type="Proteomes" id="UP000027192"/>
    </source>
</evidence>
<sequence>MFLSLLVVTFVIAVCVCVIVSKLFSQPIDVILERLVASDIAFAWTKYLKFAIYVVGISGGVRIYSLEEFLRAPSENFTPPVLTTERWVLEIYRTIIESLQSIAWMLLVFFIFALIAYVIVRAFELRSRKNDP</sequence>
<keyword evidence="3" id="KW-1185">Reference proteome</keyword>
<evidence type="ECO:0000313" key="2">
    <source>
        <dbReference type="EMBL" id="KDM93108.1"/>
    </source>
</evidence>
<name>A0A066S0E4_9GAMM</name>
<dbReference type="STRING" id="1654360.EA58_02650"/>
<protein>
    <submittedName>
        <fullName evidence="2">Uncharacterized protein</fullName>
    </submittedName>
</protein>
<accession>A0A066S0E4</accession>
<reference evidence="2 3" key="1">
    <citation type="submission" date="2014-04" db="EMBL/GenBank/DDBJ databases">
        <title>Draft genome sequence of Photobacterium halotolerans S2753: a solonamide, ngercheumicin and holomycin producer.</title>
        <authorList>
            <person name="Machado H.R."/>
            <person name="Gram L."/>
        </authorList>
    </citation>
    <scope>NUCLEOTIDE SEQUENCE [LARGE SCALE GENOMIC DNA]</scope>
    <source>
        <strain evidence="2 3">S2753</strain>
    </source>
</reference>
<evidence type="ECO:0000256" key="1">
    <source>
        <dbReference type="SAM" id="Phobius"/>
    </source>
</evidence>
<dbReference type="AlphaFoldDB" id="A0A066S0E4"/>
<keyword evidence="1" id="KW-0472">Membrane</keyword>
<proteinExistence type="predicted"/>
<comment type="caution">
    <text evidence="2">The sequence shown here is derived from an EMBL/GenBank/DDBJ whole genome shotgun (WGS) entry which is preliminary data.</text>
</comment>
<dbReference type="EMBL" id="JMIB01000004">
    <property type="protein sequence ID" value="KDM93108.1"/>
    <property type="molecule type" value="Genomic_DNA"/>
</dbReference>
<dbReference type="Proteomes" id="UP000027192">
    <property type="component" value="Unassembled WGS sequence"/>
</dbReference>
<dbReference type="OrthoDB" id="2111593at2"/>